<organism evidence="2 3">
    <name type="scientific">Rubinisphaera brasiliensis (strain ATCC 49424 / DSM 5305 / JCM 21570 / IAM 15109 / NBRC 103401 / IFAM 1448)</name>
    <name type="common">Planctomyces brasiliensis</name>
    <dbReference type="NCBI Taxonomy" id="756272"/>
    <lineage>
        <taxon>Bacteria</taxon>
        <taxon>Pseudomonadati</taxon>
        <taxon>Planctomycetota</taxon>
        <taxon>Planctomycetia</taxon>
        <taxon>Planctomycetales</taxon>
        <taxon>Planctomycetaceae</taxon>
        <taxon>Rubinisphaera</taxon>
    </lineage>
</organism>
<proteinExistence type="predicted"/>
<feature type="region of interest" description="Disordered" evidence="1">
    <location>
        <begin position="1"/>
        <end position="39"/>
    </location>
</feature>
<dbReference type="HOGENOM" id="CLU_3316388_0_0_0"/>
<sequence>MGDRGHKDKAGRESKKKAIHSLKEKRRMKTERKTRSDFD</sequence>
<name>F0SMU2_RUBBR</name>
<gene>
    <name evidence="2" type="ordered locus">Plabr_2344</name>
</gene>
<evidence type="ECO:0000256" key="1">
    <source>
        <dbReference type="SAM" id="MobiDB-lite"/>
    </source>
</evidence>
<keyword evidence="3" id="KW-1185">Reference proteome</keyword>
<reference evidence="3" key="1">
    <citation type="submission" date="2011-02" db="EMBL/GenBank/DDBJ databases">
        <title>The complete genome of Planctomyces brasiliensis DSM 5305.</title>
        <authorList>
            <person name="Lucas S."/>
            <person name="Copeland A."/>
            <person name="Lapidus A."/>
            <person name="Bruce D."/>
            <person name="Goodwin L."/>
            <person name="Pitluck S."/>
            <person name="Kyrpides N."/>
            <person name="Mavromatis K."/>
            <person name="Pagani I."/>
            <person name="Ivanova N."/>
            <person name="Ovchinnikova G."/>
            <person name="Lu M."/>
            <person name="Detter J.C."/>
            <person name="Han C."/>
            <person name="Land M."/>
            <person name="Hauser L."/>
            <person name="Markowitz V."/>
            <person name="Cheng J.-F."/>
            <person name="Hugenholtz P."/>
            <person name="Woyke T."/>
            <person name="Wu D."/>
            <person name="Tindall B."/>
            <person name="Pomrenke H.G."/>
            <person name="Brambilla E."/>
            <person name="Klenk H.-P."/>
            <person name="Eisen J.A."/>
        </authorList>
    </citation>
    <scope>NUCLEOTIDE SEQUENCE [LARGE SCALE GENOMIC DNA]</scope>
    <source>
        <strain evidence="3">ATCC 49424 / DSM 5305 / JCM 21570 / NBRC 103401 / IFAM 1448</strain>
    </source>
</reference>
<evidence type="ECO:0000313" key="2">
    <source>
        <dbReference type="EMBL" id="ADY59946.1"/>
    </source>
</evidence>
<dbReference type="Proteomes" id="UP000006860">
    <property type="component" value="Chromosome"/>
</dbReference>
<accession>F0SMU2</accession>
<dbReference type="KEGG" id="pbs:Plabr_2344"/>
<feature type="compositionally biased region" description="Basic and acidic residues" evidence="1">
    <location>
        <begin position="1"/>
        <end position="13"/>
    </location>
</feature>
<evidence type="ECO:0000313" key="3">
    <source>
        <dbReference type="Proteomes" id="UP000006860"/>
    </source>
</evidence>
<dbReference type="AlphaFoldDB" id="F0SMU2"/>
<feature type="compositionally biased region" description="Basic residues" evidence="1">
    <location>
        <begin position="14"/>
        <end position="30"/>
    </location>
</feature>
<dbReference type="EMBL" id="CP002546">
    <property type="protein sequence ID" value="ADY59946.1"/>
    <property type="molecule type" value="Genomic_DNA"/>
</dbReference>
<protein>
    <submittedName>
        <fullName evidence="2">Ubiquitin specific proteinase, putative</fullName>
    </submittedName>
</protein>